<dbReference type="Gene3D" id="3.10.450.50">
    <property type="match status" value="1"/>
</dbReference>
<feature type="domain" description="DUF4440" evidence="1">
    <location>
        <begin position="11"/>
        <end position="119"/>
    </location>
</feature>
<sequence>MSVTDTKPLEQFISALERSLNAHDAVEYNRYFTHDVSWGNPNGGIVRGLDALHPVHKGFLEGPLRNSKFKYIIERMELVTPDAAYAYVRLTRTSPDGTEVESDERCLYVFVRKQDSWWLCAGHNTRVQPGQNVESNTPH</sequence>
<dbReference type="RefSeq" id="WP_219793487.1">
    <property type="nucleotide sequence ID" value="NZ_JAHYCA010000008.1"/>
</dbReference>
<evidence type="ECO:0000313" key="3">
    <source>
        <dbReference type="Proteomes" id="UP000769617"/>
    </source>
</evidence>
<evidence type="ECO:0000259" key="1">
    <source>
        <dbReference type="Pfam" id="PF14534"/>
    </source>
</evidence>
<keyword evidence="3" id="KW-1185">Reference proteome</keyword>
<dbReference type="NCBIfam" id="TIGR02246">
    <property type="entry name" value="SgcJ/EcaC family oxidoreductase"/>
    <property type="match status" value="1"/>
</dbReference>
<evidence type="ECO:0000313" key="2">
    <source>
        <dbReference type="EMBL" id="MBW6393267.1"/>
    </source>
</evidence>
<gene>
    <name evidence="2" type="ORF">KPL81_19120</name>
</gene>
<dbReference type="InterPro" id="IPR011944">
    <property type="entry name" value="Steroid_delta5-4_isomerase"/>
</dbReference>
<dbReference type="InterPro" id="IPR027843">
    <property type="entry name" value="DUF4440"/>
</dbReference>
<organism evidence="2 3">
    <name type="scientific">Billgrantia antri</name>
    <dbReference type="NCBI Taxonomy" id="2846777"/>
    <lineage>
        <taxon>Bacteria</taxon>
        <taxon>Pseudomonadati</taxon>
        <taxon>Pseudomonadota</taxon>
        <taxon>Gammaproteobacteria</taxon>
        <taxon>Oceanospirillales</taxon>
        <taxon>Halomonadaceae</taxon>
        <taxon>Billgrantia</taxon>
    </lineage>
</organism>
<dbReference type="InterPro" id="IPR032710">
    <property type="entry name" value="NTF2-like_dom_sf"/>
</dbReference>
<name>A0ABS6ZT55_9GAMM</name>
<proteinExistence type="predicted"/>
<dbReference type="Proteomes" id="UP000769617">
    <property type="component" value="Unassembled WGS sequence"/>
</dbReference>
<protein>
    <submittedName>
        <fullName evidence="2">SgcJ/EcaC family oxidoreductase</fullName>
    </submittedName>
</protein>
<accession>A0ABS6ZT55</accession>
<dbReference type="EMBL" id="JAHYCA010000008">
    <property type="protein sequence ID" value="MBW6393267.1"/>
    <property type="molecule type" value="Genomic_DNA"/>
</dbReference>
<dbReference type="SUPFAM" id="SSF54427">
    <property type="entry name" value="NTF2-like"/>
    <property type="match status" value="1"/>
</dbReference>
<comment type="caution">
    <text evidence="2">The sequence shown here is derived from an EMBL/GenBank/DDBJ whole genome shotgun (WGS) entry which is preliminary data.</text>
</comment>
<dbReference type="Pfam" id="PF14534">
    <property type="entry name" value="DUF4440"/>
    <property type="match status" value="1"/>
</dbReference>
<reference evidence="2 3" key="1">
    <citation type="submission" date="2021-07" db="EMBL/GenBank/DDBJ databases">
        <authorList>
            <person name="So Y."/>
        </authorList>
    </citation>
    <scope>NUCLEOTIDE SEQUENCE [LARGE SCALE GENOMIC DNA]</scope>
    <source>
        <strain evidence="2 3">Y3S6</strain>
    </source>
</reference>